<evidence type="ECO:0000313" key="2">
    <source>
        <dbReference type="Proteomes" id="UP001302494"/>
    </source>
</evidence>
<dbReference type="Proteomes" id="UP001302494">
    <property type="component" value="Chromosome"/>
</dbReference>
<dbReference type="KEGG" id="nneo:PQG83_01700"/>
<organism evidence="1 2">
    <name type="scientific">Candidatus Nitrospira neomarina</name>
    <dbReference type="NCBI Taxonomy" id="3020899"/>
    <lineage>
        <taxon>Bacteria</taxon>
        <taxon>Pseudomonadati</taxon>
        <taxon>Nitrospirota</taxon>
        <taxon>Nitrospiria</taxon>
        <taxon>Nitrospirales</taxon>
        <taxon>Nitrospiraceae</taxon>
        <taxon>Nitrospira</taxon>
    </lineage>
</organism>
<gene>
    <name evidence="1" type="ORF">PQG83_01700</name>
</gene>
<sequence length="86" mass="9578">MLNILSPPVMLVALFQDPGKAHPSQAPKSYHLPEKHRTIDELTISASISGSVEKSRQRRSRHFSVLTYYAYAPRVKTAAALLDGLF</sequence>
<keyword evidence="2" id="KW-1185">Reference proteome</keyword>
<name>A0AA96GLA7_9BACT</name>
<dbReference type="AlphaFoldDB" id="A0AA96GLA7"/>
<dbReference type="RefSeq" id="WP_312746050.1">
    <property type="nucleotide sequence ID" value="NZ_CP116968.1"/>
</dbReference>
<evidence type="ECO:0000313" key="1">
    <source>
        <dbReference type="EMBL" id="WNM62485.1"/>
    </source>
</evidence>
<proteinExistence type="predicted"/>
<reference evidence="1 2" key="1">
    <citation type="submission" date="2023-01" db="EMBL/GenBank/DDBJ databases">
        <title>Cultivation and genomic characterization of new, ubiquitous marine nitrite-oxidizing bacteria from the Nitrospirales.</title>
        <authorList>
            <person name="Mueller A.J."/>
            <person name="Daebeler A."/>
            <person name="Herbold C.W."/>
            <person name="Kirkegaard R.H."/>
            <person name="Daims H."/>
        </authorList>
    </citation>
    <scope>NUCLEOTIDE SEQUENCE [LARGE SCALE GENOMIC DNA]</scope>
    <source>
        <strain evidence="1 2">DK</strain>
    </source>
</reference>
<dbReference type="EMBL" id="CP116968">
    <property type="protein sequence ID" value="WNM62485.1"/>
    <property type="molecule type" value="Genomic_DNA"/>
</dbReference>
<protein>
    <submittedName>
        <fullName evidence="1">Uncharacterized protein</fullName>
    </submittedName>
</protein>
<accession>A0AA96GLA7</accession>